<dbReference type="GO" id="GO:0008094">
    <property type="term" value="F:ATP-dependent activity, acting on DNA"/>
    <property type="evidence" value="ECO:0007669"/>
    <property type="project" value="TreeGrafter"/>
</dbReference>
<dbReference type="InterPro" id="IPR049730">
    <property type="entry name" value="SNF2/RAD54-like_C"/>
</dbReference>
<evidence type="ECO:0000256" key="2">
    <source>
        <dbReference type="ARBA" id="ARBA00022801"/>
    </source>
</evidence>
<evidence type="ECO:0000259" key="5">
    <source>
        <dbReference type="PROSITE" id="PS51194"/>
    </source>
</evidence>
<feature type="domain" description="Helicase C-terminal" evidence="5">
    <location>
        <begin position="1064"/>
        <end position="1223"/>
    </location>
</feature>
<dbReference type="CDD" id="cd18793">
    <property type="entry name" value="SF2_C_SNF"/>
    <property type="match status" value="1"/>
</dbReference>
<dbReference type="PANTHER" id="PTHR45626:SF51">
    <property type="entry name" value="SNF2-RELATED DOMAIN-CONTAINING PROTEIN"/>
    <property type="match status" value="1"/>
</dbReference>
<dbReference type="SUPFAM" id="SSF52540">
    <property type="entry name" value="P-loop containing nucleoside triphosphate hydrolases"/>
    <property type="match status" value="2"/>
</dbReference>
<dbReference type="InterPro" id="IPR001650">
    <property type="entry name" value="Helicase_C-like"/>
</dbReference>
<evidence type="ECO:0000256" key="1">
    <source>
        <dbReference type="ARBA" id="ARBA00022741"/>
    </source>
</evidence>
<evidence type="ECO:0000256" key="3">
    <source>
        <dbReference type="ARBA" id="ARBA00022840"/>
    </source>
</evidence>
<name>A0A6G1JFW3_9PLEO</name>
<evidence type="ECO:0000256" key="4">
    <source>
        <dbReference type="SAM" id="MobiDB-lite"/>
    </source>
</evidence>
<evidence type="ECO:0000313" key="6">
    <source>
        <dbReference type="EMBL" id="KAF2689065.1"/>
    </source>
</evidence>
<dbReference type="GO" id="GO:0005634">
    <property type="term" value="C:nucleus"/>
    <property type="evidence" value="ECO:0007669"/>
    <property type="project" value="TreeGrafter"/>
</dbReference>
<feature type="region of interest" description="Disordered" evidence="4">
    <location>
        <begin position="984"/>
        <end position="1011"/>
    </location>
</feature>
<feature type="compositionally biased region" description="Polar residues" evidence="4">
    <location>
        <begin position="25"/>
        <end position="35"/>
    </location>
</feature>
<dbReference type="GO" id="GO:0016787">
    <property type="term" value="F:hydrolase activity"/>
    <property type="evidence" value="ECO:0007669"/>
    <property type="project" value="UniProtKB-KW"/>
</dbReference>
<dbReference type="Gene3D" id="3.40.50.300">
    <property type="entry name" value="P-loop containing nucleotide triphosphate hydrolases"/>
    <property type="match status" value="2"/>
</dbReference>
<keyword evidence="7" id="KW-1185">Reference proteome</keyword>
<dbReference type="CDD" id="cd18008">
    <property type="entry name" value="DEXDc_SHPRH-like"/>
    <property type="match status" value="1"/>
</dbReference>
<feature type="region of interest" description="Disordered" evidence="4">
    <location>
        <begin position="1276"/>
        <end position="1337"/>
    </location>
</feature>
<dbReference type="PANTHER" id="PTHR45626">
    <property type="entry name" value="TRANSCRIPTION TERMINATION FACTOR 2-RELATED"/>
    <property type="match status" value="1"/>
</dbReference>
<gene>
    <name evidence="6" type="ORF">K458DRAFT_413377</name>
</gene>
<dbReference type="SMART" id="SM00487">
    <property type="entry name" value="DEXDc"/>
    <property type="match status" value="1"/>
</dbReference>
<proteinExistence type="predicted"/>
<feature type="compositionally biased region" description="Low complexity" evidence="4">
    <location>
        <begin position="41"/>
        <end position="62"/>
    </location>
</feature>
<organism evidence="6 7">
    <name type="scientific">Lentithecium fluviatile CBS 122367</name>
    <dbReference type="NCBI Taxonomy" id="1168545"/>
    <lineage>
        <taxon>Eukaryota</taxon>
        <taxon>Fungi</taxon>
        <taxon>Dikarya</taxon>
        <taxon>Ascomycota</taxon>
        <taxon>Pezizomycotina</taxon>
        <taxon>Dothideomycetes</taxon>
        <taxon>Pleosporomycetidae</taxon>
        <taxon>Pleosporales</taxon>
        <taxon>Massarineae</taxon>
        <taxon>Lentitheciaceae</taxon>
        <taxon>Lentithecium</taxon>
    </lineage>
</organism>
<feature type="region of interest" description="Disordered" evidence="4">
    <location>
        <begin position="1"/>
        <end position="62"/>
    </location>
</feature>
<evidence type="ECO:0000313" key="7">
    <source>
        <dbReference type="Proteomes" id="UP000799291"/>
    </source>
</evidence>
<keyword evidence="3" id="KW-0067">ATP-binding</keyword>
<protein>
    <recommendedName>
        <fullName evidence="5">Helicase C-terminal domain-containing protein</fullName>
    </recommendedName>
</protein>
<dbReference type="GO" id="GO:0005524">
    <property type="term" value="F:ATP binding"/>
    <property type="evidence" value="ECO:0007669"/>
    <property type="project" value="UniProtKB-KW"/>
</dbReference>
<dbReference type="Pfam" id="PF00271">
    <property type="entry name" value="Helicase_C"/>
    <property type="match status" value="1"/>
</dbReference>
<dbReference type="Pfam" id="PF00176">
    <property type="entry name" value="SNF2-rel_dom"/>
    <property type="match status" value="1"/>
</dbReference>
<sequence length="1337" mass="148387">MAVSGDGGRRRAVGGGPSYLVSSAAGPSSQQTSDWNLDIGSSTSNLASSSTTPISTPMTSTPSQLFGLDAKIRDLKQYIGDSGRRRAAGAGGGLTSASSHLSDIDAKIQDLKQYIALGCLHFDRLLPMNVSKSSESDSRCESENAWAELLHSDLPPEVKEMIGNEATRLLDARWIRLFLHPHLSEDQNRSIVRVYLLPGDWARRFIDRNSKSLKSALRQLLQQLDISPEAWAGDYSEAQIKHFDPWASAENVSLFYLFNKLPSPDPAPQCVKNRFSRRAIEDLLDSTTPLLPEEFEQPLEGLRTRLYPYQARSTSLMVQREAAPILQLDPRLEVRQSPNGEQFFFGPRDGSFLREPIFYEANRGGILAETMGLGKTIICLSVILATRGHLPRIPATYLPPPRVRDRVGSLKEMAASIMGRHAIPAKDALERYEKYEDIDLSRLKHVLAQNIAYYEIPPDLPRMNRNTRIPPPQQLVTCSGTIVVVPRNLLHQWQSEIRKHLVKGSLKVLVVDTPTKRGKSKPAKAEDDQMDFRSDLPAPTELMEYDVLLITRNRFEQEIQDGADEKGRRSFAGAQRTCYCPYIGSSRIPDCSCKGNVYESPLKKIHWLRIIIDEGHSFSSSVSNAVLVAKQLQAERRWVVSGTPAKNLVGVEVDLSTMDEEIDDPTMVRELAIEQRKAFSLDYENTKAAKALGLLASNFLMVRPWSESTAEGRLDWEDYIYRHEHQYQKTYSGFSSCFLRTLEGLVVKTRPDDVEKDITLPPMRHRVVYIKPCWFDKMTANLFIQVLRANAITSERSDVDYLFHKNSVKARHSLIKNLRQSNFTWTGFSLEDVISTLETSSKYLEKGDKRCSLDDANQLLESSRIVSTLTKSESWIALSEAHEVGMAIDAWPDESEESFSLAYPQKPAIIGITQLLEGQLHVDSHILSGVPSQGLDTVGRVARAKIAAMAEAENETSDAQLQKVGVPSSCVGSQPLTSRRALAMTTKSSPQKKALKAPAQKPTSSVTKNESMVPADTIKIVKTQSVASPAKPKKRKLTLSDELAELPPDSPLRHTRVVGTTSAKLSYLIGKVVNYQATEKIIIFYDGDNAAFYIAQCLEMLYVNHRIYARTLDNTKRSEYVALFNEDPDIRVLLIDVACGALGLNLNAASVVLIVNPINRPGIEAQAIKRAHRIGQTKEVLVETLVLEGTIEEAIFKRAKKMSRQQHLEAKELEDDAGIIDIIQNARVLPIEPGEDEGAAKFAPLEVPQRVFGRPDRHRYHRFGVVEVKEKARKKAKTATSARQSVKIGVGGGMSDDGVSGMPSEGLTPTTTGNPVLQTQPSSIFGMGGRNGGSLFG</sequence>
<dbReference type="GO" id="GO:0006281">
    <property type="term" value="P:DNA repair"/>
    <property type="evidence" value="ECO:0007669"/>
    <property type="project" value="TreeGrafter"/>
</dbReference>
<dbReference type="InterPro" id="IPR050628">
    <property type="entry name" value="SNF2_RAD54_helicase_TF"/>
</dbReference>
<dbReference type="PROSITE" id="PS51194">
    <property type="entry name" value="HELICASE_CTER"/>
    <property type="match status" value="1"/>
</dbReference>
<keyword evidence="2" id="KW-0378">Hydrolase</keyword>
<keyword evidence="1" id="KW-0547">Nucleotide-binding</keyword>
<feature type="compositionally biased region" description="Polar residues" evidence="4">
    <location>
        <begin position="1307"/>
        <end position="1323"/>
    </location>
</feature>
<dbReference type="EMBL" id="MU005572">
    <property type="protein sequence ID" value="KAF2689065.1"/>
    <property type="molecule type" value="Genomic_DNA"/>
</dbReference>
<dbReference type="Proteomes" id="UP000799291">
    <property type="component" value="Unassembled WGS sequence"/>
</dbReference>
<accession>A0A6G1JFW3</accession>
<dbReference type="OrthoDB" id="2801544at2759"/>
<feature type="compositionally biased region" description="Low complexity" evidence="4">
    <location>
        <begin position="987"/>
        <end position="1002"/>
    </location>
</feature>
<dbReference type="InterPro" id="IPR027417">
    <property type="entry name" value="P-loop_NTPase"/>
</dbReference>
<reference evidence="6" key="1">
    <citation type="journal article" date="2020" name="Stud. Mycol.">
        <title>101 Dothideomycetes genomes: a test case for predicting lifestyles and emergence of pathogens.</title>
        <authorList>
            <person name="Haridas S."/>
            <person name="Albert R."/>
            <person name="Binder M."/>
            <person name="Bloem J."/>
            <person name="Labutti K."/>
            <person name="Salamov A."/>
            <person name="Andreopoulos B."/>
            <person name="Baker S."/>
            <person name="Barry K."/>
            <person name="Bills G."/>
            <person name="Bluhm B."/>
            <person name="Cannon C."/>
            <person name="Castanera R."/>
            <person name="Culley D."/>
            <person name="Daum C."/>
            <person name="Ezra D."/>
            <person name="Gonzalez J."/>
            <person name="Henrissat B."/>
            <person name="Kuo A."/>
            <person name="Liang C."/>
            <person name="Lipzen A."/>
            <person name="Lutzoni F."/>
            <person name="Magnuson J."/>
            <person name="Mondo S."/>
            <person name="Nolan M."/>
            <person name="Ohm R."/>
            <person name="Pangilinan J."/>
            <person name="Park H.-J."/>
            <person name="Ramirez L."/>
            <person name="Alfaro M."/>
            <person name="Sun H."/>
            <person name="Tritt A."/>
            <person name="Yoshinaga Y."/>
            <person name="Zwiers L.-H."/>
            <person name="Turgeon B."/>
            <person name="Goodwin S."/>
            <person name="Spatafora J."/>
            <person name="Crous P."/>
            <person name="Grigoriev I."/>
        </authorList>
    </citation>
    <scope>NUCLEOTIDE SEQUENCE</scope>
    <source>
        <strain evidence="6">CBS 122367</strain>
    </source>
</reference>
<dbReference type="InterPro" id="IPR014001">
    <property type="entry name" value="Helicase_ATP-bd"/>
</dbReference>
<dbReference type="InterPro" id="IPR000330">
    <property type="entry name" value="SNF2_N"/>
</dbReference>
<feature type="compositionally biased region" description="Gly residues" evidence="4">
    <location>
        <begin position="1326"/>
        <end position="1337"/>
    </location>
</feature>